<dbReference type="OrthoDB" id="9803729at2"/>
<dbReference type="EMBL" id="FONY01000001">
    <property type="protein sequence ID" value="SFE41368.1"/>
    <property type="molecule type" value="Genomic_DNA"/>
</dbReference>
<dbReference type="SUPFAM" id="SSF53383">
    <property type="entry name" value="PLP-dependent transferases"/>
    <property type="match status" value="1"/>
</dbReference>
<dbReference type="InterPro" id="IPR015421">
    <property type="entry name" value="PyrdxlP-dep_Trfase_major"/>
</dbReference>
<comment type="similarity">
    <text evidence="2 5">Belongs to the trans-sulfuration enzymes family.</text>
</comment>
<dbReference type="PANTHER" id="PTHR11808:SF15">
    <property type="entry name" value="CYSTATHIONINE GAMMA-LYASE"/>
    <property type="match status" value="1"/>
</dbReference>
<dbReference type="Pfam" id="PF01053">
    <property type="entry name" value="Cys_Met_Meta_PP"/>
    <property type="match status" value="1"/>
</dbReference>
<proteinExistence type="inferred from homology"/>
<evidence type="ECO:0000256" key="1">
    <source>
        <dbReference type="ARBA" id="ARBA00001933"/>
    </source>
</evidence>
<dbReference type="PIRSF" id="PIRSF001434">
    <property type="entry name" value="CGS"/>
    <property type="match status" value="1"/>
</dbReference>
<organism evidence="6 7">
    <name type="scientific">Thermoflexibacter ruber</name>
    <dbReference type="NCBI Taxonomy" id="1003"/>
    <lineage>
        <taxon>Bacteria</taxon>
        <taxon>Pseudomonadati</taxon>
        <taxon>Bacteroidota</taxon>
        <taxon>Cytophagia</taxon>
        <taxon>Cytophagales</taxon>
        <taxon>Thermoflexibacteraceae</taxon>
        <taxon>Thermoflexibacter</taxon>
    </lineage>
</organism>
<comment type="cofactor">
    <cofactor evidence="1 5">
        <name>pyridoxal 5'-phosphate</name>
        <dbReference type="ChEBI" id="CHEBI:597326"/>
    </cofactor>
</comment>
<dbReference type="GO" id="GO:0019343">
    <property type="term" value="P:cysteine biosynthetic process via cystathionine"/>
    <property type="evidence" value="ECO:0007669"/>
    <property type="project" value="TreeGrafter"/>
</dbReference>
<dbReference type="CDD" id="cd00614">
    <property type="entry name" value="CGS_like"/>
    <property type="match status" value="1"/>
</dbReference>
<dbReference type="GO" id="GO:0019346">
    <property type="term" value="P:transsulfuration"/>
    <property type="evidence" value="ECO:0007669"/>
    <property type="project" value="InterPro"/>
</dbReference>
<dbReference type="FunFam" id="3.40.640.10:FF:000046">
    <property type="entry name" value="Cystathionine gamma-lyase"/>
    <property type="match status" value="1"/>
</dbReference>
<dbReference type="InterPro" id="IPR015424">
    <property type="entry name" value="PyrdxlP-dep_Trfase"/>
</dbReference>
<accession>A0A1I2ACU4</accession>
<evidence type="ECO:0000256" key="4">
    <source>
        <dbReference type="PIRSR" id="PIRSR001434-2"/>
    </source>
</evidence>
<gene>
    <name evidence="6" type="ORF">SAMN04488541_1001108</name>
</gene>
<evidence type="ECO:0000313" key="6">
    <source>
        <dbReference type="EMBL" id="SFE41368.1"/>
    </source>
</evidence>
<keyword evidence="3 4" id="KW-0663">Pyridoxal phosphate</keyword>
<sequence length="376" mass="41238">MLHPQTQAIHTGHFADASNAIMPPIILSTTFERGEDGLSFPSGYMYSRYDNPNRHALEEKLNALEGGTECITFASGLAAAMAIFQSLGTGSHLILPDDIYFGVRNILEKLYASWGLSFTVVDMTNLKEVERAITPKTKLIWTETPSNPQLKITDLQAIANIAKAHKLLTVCDNTWGTPYFQQPFAMGIDIVHHSTTKYLGGHSDILGGALIFKEQSAVTEFVRNFQKIGGAVPSPFECWLLSRSLATFYARMPIHASNAMQLATYLSQHPKIEKVMYPGLPDNEYHALAQKQMRNGFGGMLSILVKGGQTAALQIASGMKIIRHATSLGGVESLIEHRKSVEGELSKSPENLLRVSVGIEHIDDLIADFGQVLAKI</sequence>
<evidence type="ECO:0000256" key="3">
    <source>
        <dbReference type="ARBA" id="ARBA00022898"/>
    </source>
</evidence>
<dbReference type="AlphaFoldDB" id="A0A1I2ACU4"/>
<dbReference type="Proteomes" id="UP000199513">
    <property type="component" value="Unassembled WGS sequence"/>
</dbReference>
<dbReference type="InterPro" id="IPR000277">
    <property type="entry name" value="Cys/Met-Metab_PyrdxlP-dep_enz"/>
</dbReference>
<evidence type="ECO:0000256" key="5">
    <source>
        <dbReference type="RuleBase" id="RU362118"/>
    </source>
</evidence>
<dbReference type="PROSITE" id="PS00868">
    <property type="entry name" value="CYS_MET_METAB_PP"/>
    <property type="match status" value="1"/>
</dbReference>
<dbReference type="Gene3D" id="3.40.640.10">
    <property type="entry name" value="Type I PLP-dependent aspartate aminotransferase-like (Major domain)"/>
    <property type="match status" value="1"/>
</dbReference>
<dbReference type="PANTHER" id="PTHR11808">
    <property type="entry name" value="TRANS-SULFURATION ENZYME FAMILY MEMBER"/>
    <property type="match status" value="1"/>
</dbReference>
<name>A0A1I2ACU4_9BACT</name>
<dbReference type="GO" id="GO:0004123">
    <property type="term" value="F:cystathionine gamma-lyase activity"/>
    <property type="evidence" value="ECO:0007669"/>
    <property type="project" value="TreeGrafter"/>
</dbReference>
<reference evidence="6 7" key="1">
    <citation type="submission" date="2016-10" db="EMBL/GenBank/DDBJ databases">
        <authorList>
            <person name="de Groot N.N."/>
        </authorList>
    </citation>
    <scope>NUCLEOTIDE SEQUENCE [LARGE SCALE GENOMIC DNA]</scope>
    <source>
        <strain>GEY</strain>
        <strain evidence="7">DSM 9560</strain>
    </source>
</reference>
<evidence type="ECO:0000256" key="2">
    <source>
        <dbReference type="ARBA" id="ARBA00009077"/>
    </source>
</evidence>
<dbReference type="STRING" id="1003.SAMN04488541_1001108"/>
<dbReference type="RefSeq" id="WP_091538295.1">
    <property type="nucleotide sequence ID" value="NZ_FONY01000001.1"/>
</dbReference>
<dbReference type="Gene3D" id="3.90.1150.10">
    <property type="entry name" value="Aspartate Aminotransferase, domain 1"/>
    <property type="match status" value="1"/>
</dbReference>
<dbReference type="GO" id="GO:0005737">
    <property type="term" value="C:cytoplasm"/>
    <property type="evidence" value="ECO:0007669"/>
    <property type="project" value="TreeGrafter"/>
</dbReference>
<evidence type="ECO:0000313" key="7">
    <source>
        <dbReference type="Proteomes" id="UP000199513"/>
    </source>
</evidence>
<protein>
    <submittedName>
        <fullName evidence="6">Cystathionine gamma-synthase</fullName>
    </submittedName>
</protein>
<feature type="modified residue" description="N6-(pyridoxal phosphate)lysine" evidence="4">
    <location>
        <position position="197"/>
    </location>
</feature>
<dbReference type="InterPro" id="IPR015422">
    <property type="entry name" value="PyrdxlP-dep_Trfase_small"/>
</dbReference>
<dbReference type="GO" id="GO:0030170">
    <property type="term" value="F:pyridoxal phosphate binding"/>
    <property type="evidence" value="ECO:0007669"/>
    <property type="project" value="InterPro"/>
</dbReference>
<keyword evidence="7" id="KW-1185">Reference proteome</keyword>
<dbReference type="InterPro" id="IPR054542">
    <property type="entry name" value="Cys_met_metab_PP"/>
</dbReference>